<dbReference type="GO" id="GO:0008270">
    <property type="term" value="F:zinc ion binding"/>
    <property type="evidence" value="ECO:0007669"/>
    <property type="project" value="InterPro"/>
</dbReference>
<dbReference type="PROSITE" id="PS00162">
    <property type="entry name" value="ALPHA_CA_1"/>
    <property type="match status" value="1"/>
</dbReference>
<comment type="similarity">
    <text evidence="3">Belongs to the alpha-carbonic anhydrase family.</text>
</comment>
<name>A0A1W1BYQ3_9ZZZZ</name>
<evidence type="ECO:0000256" key="8">
    <source>
        <dbReference type="ARBA" id="ARBA00048348"/>
    </source>
</evidence>
<feature type="domain" description="Alpha-carbonic anhydrase" evidence="9">
    <location>
        <begin position="31"/>
        <end position="252"/>
    </location>
</feature>
<dbReference type="EC" id="4.2.1.1" evidence="4"/>
<dbReference type="PANTHER" id="PTHR18952:SF265">
    <property type="entry name" value="CARBONIC ANHYDRASE"/>
    <property type="match status" value="1"/>
</dbReference>
<dbReference type="SUPFAM" id="SSF51069">
    <property type="entry name" value="Carbonic anhydrase"/>
    <property type="match status" value="1"/>
</dbReference>
<comment type="function">
    <text evidence="2">Reversible hydration of carbon dioxide.</text>
</comment>
<comment type="cofactor">
    <cofactor evidence="1">
        <name>Zn(2+)</name>
        <dbReference type="ChEBI" id="CHEBI:29105"/>
    </cofactor>
</comment>
<evidence type="ECO:0000256" key="4">
    <source>
        <dbReference type="ARBA" id="ARBA00012925"/>
    </source>
</evidence>
<dbReference type="AlphaFoldDB" id="A0A1W1BYQ3"/>
<sequence>MKMISKILGVVSTVTLMSSMSIANENIKTAHEWGYTGHNSPESWGSISPKNKMCAIGKNQSPINITTTLHIDLDELKISYNGSSNKVVNNGHTIEVVVGDDNTIVLDKMIFNLKQFHFHSPSENKIDGKSFPLEGHFVNVDKDGNIAVIAVMFEYGKENKVLSKIWNKMPIKEGEENKLELKKIASELLPTNMAHYHFNGSLTTPPCTEGVRWIVLKTPVTVSKEQVKKFLNIMKHTNNRPVQPVNARVVID</sequence>
<dbReference type="CDD" id="cd03124">
    <property type="entry name" value="alpha_CA_prokaryotic_like"/>
    <property type="match status" value="1"/>
</dbReference>
<protein>
    <recommendedName>
        <fullName evidence="4">carbonic anhydrase</fullName>
        <ecNumber evidence="4">4.2.1.1</ecNumber>
    </recommendedName>
</protein>
<dbReference type="InterPro" id="IPR036398">
    <property type="entry name" value="CA_dom_sf"/>
</dbReference>
<dbReference type="InterPro" id="IPR018338">
    <property type="entry name" value="Carbonic_anhydrase_a-class_CS"/>
</dbReference>
<dbReference type="EMBL" id="FPHG01000037">
    <property type="protein sequence ID" value="SFV58730.1"/>
    <property type="molecule type" value="Genomic_DNA"/>
</dbReference>
<evidence type="ECO:0000256" key="1">
    <source>
        <dbReference type="ARBA" id="ARBA00001947"/>
    </source>
</evidence>
<dbReference type="PANTHER" id="PTHR18952">
    <property type="entry name" value="CARBONIC ANHYDRASE"/>
    <property type="match status" value="1"/>
</dbReference>
<gene>
    <name evidence="10" type="ORF">MNB_SV-9-1133</name>
</gene>
<evidence type="ECO:0000256" key="5">
    <source>
        <dbReference type="ARBA" id="ARBA00022723"/>
    </source>
</evidence>
<dbReference type="Gene3D" id="3.10.200.10">
    <property type="entry name" value="Alpha carbonic anhydrase"/>
    <property type="match status" value="1"/>
</dbReference>
<evidence type="ECO:0000256" key="3">
    <source>
        <dbReference type="ARBA" id="ARBA00010718"/>
    </source>
</evidence>
<keyword evidence="7 10" id="KW-0456">Lyase</keyword>
<accession>A0A1W1BYQ3</accession>
<evidence type="ECO:0000313" key="10">
    <source>
        <dbReference type="EMBL" id="SFV58730.1"/>
    </source>
</evidence>
<dbReference type="PROSITE" id="PS51144">
    <property type="entry name" value="ALPHA_CA_2"/>
    <property type="match status" value="1"/>
</dbReference>
<evidence type="ECO:0000256" key="7">
    <source>
        <dbReference type="ARBA" id="ARBA00023239"/>
    </source>
</evidence>
<organism evidence="10">
    <name type="scientific">hydrothermal vent metagenome</name>
    <dbReference type="NCBI Taxonomy" id="652676"/>
    <lineage>
        <taxon>unclassified sequences</taxon>
        <taxon>metagenomes</taxon>
        <taxon>ecological metagenomes</taxon>
    </lineage>
</organism>
<dbReference type="InterPro" id="IPR023561">
    <property type="entry name" value="Carbonic_anhydrase_a-class"/>
</dbReference>
<evidence type="ECO:0000259" key="9">
    <source>
        <dbReference type="PROSITE" id="PS51144"/>
    </source>
</evidence>
<reference evidence="10" key="1">
    <citation type="submission" date="2016-10" db="EMBL/GenBank/DDBJ databases">
        <authorList>
            <person name="de Groot N.N."/>
        </authorList>
    </citation>
    <scope>NUCLEOTIDE SEQUENCE</scope>
</reference>
<keyword evidence="5" id="KW-0479">Metal-binding</keyword>
<dbReference type="GO" id="GO:0004089">
    <property type="term" value="F:carbonate dehydratase activity"/>
    <property type="evidence" value="ECO:0007669"/>
    <property type="project" value="UniProtKB-EC"/>
</dbReference>
<dbReference type="Pfam" id="PF00194">
    <property type="entry name" value="Carb_anhydrase"/>
    <property type="match status" value="1"/>
</dbReference>
<comment type="catalytic activity">
    <reaction evidence="8">
        <text>hydrogencarbonate + H(+) = CO2 + H2O</text>
        <dbReference type="Rhea" id="RHEA:10748"/>
        <dbReference type="ChEBI" id="CHEBI:15377"/>
        <dbReference type="ChEBI" id="CHEBI:15378"/>
        <dbReference type="ChEBI" id="CHEBI:16526"/>
        <dbReference type="ChEBI" id="CHEBI:17544"/>
        <dbReference type="EC" id="4.2.1.1"/>
    </reaction>
</comment>
<dbReference type="InterPro" id="IPR001148">
    <property type="entry name" value="CA_dom"/>
</dbReference>
<evidence type="ECO:0000256" key="2">
    <source>
        <dbReference type="ARBA" id="ARBA00002904"/>
    </source>
</evidence>
<dbReference type="InterPro" id="IPR041891">
    <property type="entry name" value="Alpha_CA_prokaryot-like"/>
</dbReference>
<proteinExistence type="inferred from homology"/>
<dbReference type="SMART" id="SM01057">
    <property type="entry name" value="Carb_anhydrase"/>
    <property type="match status" value="1"/>
</dbReference>
<keyword evidence="6" id="KW-0862">Zinc</keyword>
<evidence type="ECO:0000256" key="6">
    <source>
        <dbReference type="ARBA" id="ARBA00022833"/>
    </source>
</evidence>